<dbReference type="RefSeq" id="WP_182337898.1">
    <property type="nucleotide sequence ID" value="NZ_JACGXS010000001.1"/>
</dbReference>
<reference evidence="2 3" key="1">
    <citation type="submission" date="2020-08" db="EMBL/GenBank/DDBJ databases">
        <title>Stenotrophomonas tumulicola JCM 30961.</title>
        <authorList>
            <person name="Deng Y."/>
        </authorList>
    </citation>
    <scope>NUCLEOTIDE SEQUENCE [LARGE SCALE GENOMIC DNA]</scope>
    <source>
        <strain evidence="2 3">JCM 30961</strain>
    </source>
</reference>
<organism evidence="2 3">
    <name type="scientific">Stenotrophomonas tumulicola</name>
    <dbReference type="NCBI Taxonomy" id="1685415"/>
    <lineage>
        <taxon>Bacteria</taxon>
        <taxon>Pseudomonadati</taxon>
        <taxon>Pseudomonadota</taxon>
        <taxon>Gammaproteobacteria</taxon>
        <taxon>Lysobacterales</taxon>
        <taxon>Lysobacteraceae</taxon>
        <taxon>Stenotrophomonas</taxon>
    </lineage>
</organism>
<evidence type="ECO:0000313" key="3">
    <source>
        <dbReference type="Proteomes" id="UP000547058"/>
    </source>
</evidence>
<comment type="caution">
    <text evidence="2">The sequence shown here is derived from an EMBL/GenBank/DDBJ whole genome shotgun (WGS) entry which is preliminary data.</text>
</comment>
<keyword evidence="1" id="KW-1133">Transmembrane helix</keyword>
<keyword evidence="1" id="KW-0472">Membrane</keyword>
<feature type="transmembrane region" description="Helical" evidence="1">
    <location>
        <begin position="6"/>
        <end position="26"/>
    </location>
</feature>
<keyword evidence="3" id="KW-1185">Reference proteome</keyword>
<dbReference type="AlphaFoldDB" id="A0A7W3FJL1"/>
<protein>
    <submittedName>
        <fullName evidence="2">Uncharacterized protein</fullName>
    </submittedName>
</protein>
<proteinExistence type="predicted"/>
<dbReference type="Proteomes" id="UP000547058">
    <property type="component" value="Unassembled WGS sequence"/>
</dbReference>
<accession>A0A7W3FJL1</accession>
<dbReference type="EMBL" id="JACGXS010000001">
    <property type="protein sequence ID" value="MBA8680728.1"/>
    <property type="molecule type" value="Genomic_DNA"/>
</dbReference>
<evidence type="ECO:0000313" key="2">
    <source>
        <dbReference type="EMBL" id="MBA8680728.1"/>
    </source>
</evidence>
<keyword evidence="1" id="KW-0812">Transmembrane</keyword>
<evidence type="ECO:0000256" key="1">
    <source>
        <dbReference type="SAM" id="Phobius"/>
    </source>
</evidence>
<sequence>MKLPVRWITGIGALAAAMVMLILLFWPRHADRARPALSTGATATVAAPKVTRLRAQADTSLGGQPIQQIETEIARNASFRNDVLFLIVATARDRCTPAHAGELARMANRAQLPILAGVSQVTEANPALDRAIYHYVQKVANQVVCGQAFQLTDQPSAGIDSYAERFPDSYFTPWQQATMSSEYRDRPLATRAQQACQTVAYAVLPLSDPDWRCDAGRSGARRRIVDACEATRQQLGATKTEELTETLGQVLAQPVSTIVATVPQQCR</sequence>
<name>A0A7W3FJL1_9GAMM</name>
<gene>
    <name evidence="2" type="ORF">H4O11_02775</name>
</gene>